<evidence type="ECO:0000313" key="1">
    <source>
        <dbReference type="EMBL" id="TCS70743.1"/>
    </source>
</evidence>
<dbReference type="EMBL" id="SLZY01000014">
    <property type="protein sequence ID" value="TCS70743.1"/>
    <property type="molecule type" value="Genomic_DNA"/>
</dbReference>
<reference evidence="1 2" key="1">
    <citation type="submission" date="2019-03" db="EMBL/GenBank/DDBJ databases">
        <title>Genomic Encyclopedia of Type Strains, Phase IV (KMG-IV): sequencing the most valuable type-strain genomes for metagenomic binning, comparative biology and taxonomic classification.</title>
        <authorList>
            <person name="Goeker M."/>
        </authorList>
    </citation>
    <scope>NUCLEOTIDE SEQUENCE [LARGE SCALE GENOMIC DNA]</scope>
    <source>
        <strain evidence="1 2">DSM 103923</strain>
    </source>
</reference>
<accession>A0A4R3JWM6</accession>
<comment type="caution">
    <text evidence="1">The sequence shown here is derived from an EMBL/GenBank/DDBJ whole genome shotgun (WGS) entry which is preliminary data.</text>
</comment>
<keyword evidence="2" id="KW-1185">Reference proteome</keyword>
<organism evidence="1 2">
    <name type="scientific">Sulfuritortus calidifontis</name>
    <dbReference type="NCBI Taxonomy" id="1914471"/>
    <lineage>
        <taxon>Bacteria</taxon>
        <taxon>Pseudomonadati</taxon>
        <taxon>Pseudomonadota</taxon>
        <taxon>Betaproteobacteria</taxon>
        <taxon>Nitrosomonadales</taxon>
        <taxon>Thiobacillaceae</taxon>
        <taxon>Sulfuritortus</taxon>
    </lineage>
</organism>
<dbReference type="AlphaFoldDB" id="A0A4R3JWM6"/>
<dbReference type="Proteomes" id="UP000295135">
    <property type="component" value="Unassembled WGS sequence"/>
</dbReference>
<protein>
    <submittedName>
        <fullName evidence="1">Uncharacterized protein</fullName>
    </submittedName>
</protein>
<name>A0A4R3JWM6_9PROT</name>
<proteinExistence type="predicted"/>
<evidence type="ECO:0000313" key="2">
    <source>
        <dbReference type="Proteomes" id="UP000295135"/>
    </source>
</evidence>
<gene>
    <name evidence="1" type="ORF">EDC61_11470</name>
</gene>
<sequence>MNSKKPVLLYVGQIHHAQRVLKDARPPFHWREHYGRCWMRLGLSRRLVRRCLDFAQLLRSGAKLERGSRQGVVITYGSKRLANACV</sequence>